<organism evidence="2 3">
    <name type="scientific">Candidatus Magasanikbacteria bacterium CG_4_10_14_0_2_um_filter_37_12</name>
    <dbReference type="NCBI Taxonomy" id="1974637"/>
    <lineage>
        <taxon>Bacteria</taxon>
        <taxon>Candidatus Magasanikiibacteriota</taxon>
    </lineage>
</organism>
<dbReference type="Proteomes" id="UP000228568">
    <property type="component" value="Unassembled WGS sequence"/>
</dbReference>
<sequence>MPRNIDKNGFKRFFGSRLFLVIALVVTILVAFSYARAYYQDYTIRQEIQSLQDQVKKLEKKKIESLEILKYVMSPSFVEEKARTELNLKKPGENVIAFPQRDEGYITKNIVNNQDLSPEENLDNPAQWWYYFIH</sequence>
<gene>
    <name evidence="2" type="ORF">COX81_03855</name>
</gene>
<dbReference type="Pfam" id="PF04977">
    <property type="entry name" value="DivIC"/>
    <property type="match status" value="1"/>
</dbReference>
<evidence type="ECO:0000256" key="1">
    <source>
        <dbReference type="SAM" id="Coils"/>
    </source>
</evidence>
<dbReference type="EMBL" id="PFPK01000046">
    <property type="protein sequence ID" value="PIZ94339.1"/>
    <property type="molecule type" value="Genomic_DNA"/>
</dbReference>
<protein>
    <recommendedName>
        <fullName evidence="4">Septum formation initiator</fullName>
    </recommendedName>
</protein>
<name>A0A2M7V6N5_9BACT</name>
<feature type="coiled-coil region" evidence="1">
    <location>
        <begin position="41"/>
        <end position="68"/>
    </location>
</feature>
<dbReference type="InterPro" id="IPR007060">
    <property type="entry name" value="FtsL/DivIC"/>
</dbReference>
<accession>A0A2M7V6N5</accession>
<evidence type="ECO:0000313" key="2">
    <source>
        <dbReference type="EMBL" id="PIZ94339.1"/>
    </source>
</evidence>
<evidence type="ECO:0000313" key="3">
    <source>
        <dbReference type="Proteomes" id="UP000228568"/>
    </source>
</evidence>
<evidence type="ECO:0008006" key="4">
    <source>
        <dbReference type="Google" id="ProtNLM"/>
    </source>
</evidence>
<reference evidence="3" key="1">
    <citation type="submission" date="2017-09" db="EMBL/GenBank/DDBJ databases">
        <title>Depth-based differentiation of microbial function through sediment-hosted aquifers and enrichment of novel symbionts in the deep terrestrial subsurface.</title>
        <authorList>
            <person name="Probst A.J."/>
            <person name="Ladd B."/>
            <person name="Jarett J.K."/>
            <person name="Geller-Mcgrath D.E."/>
            <person name="Sieber C.M.K."/>
            <person name="Emerson J.B."/>
            <person name="Anantharaman K."/>
            <person name="Thomas B.C."/>
            <person name="Malmstrom R."/>
            <person name="Stieglmeier M."/>
            <person name="Klingl A."/>
            <person name="Woyke T."/>
            <person name="Ryan C.M."/>
            <person name="Banfield J.F."/>
        </authorList>
    </citation>
    <scope>NUCLEOTIDE SEQUENCE [LARGE SCALE GENOMIC DNA]</scope>
</reference>
<proteinExistence type="predicted"/>
<comment type="caution">
    <text evidence="2">The sequence shown here is derived from an EMBL/GenBank/DDBJ whole genome shotgun (WGS) entry which is preliminary data.</text>
</comment>
<keyword evidence="1" id="KW-0175">Coiled coil</keyword>
<dbReference type="AlphaFoldDB" id="A0A2M7V6N5"/>